<comment type="caution">
    <text evidence="2">The sequence shown here is derived from an EMBL/GenBank/DDBJ whole genome shotgun (WGS) entry which is preliminary data.</text>
</comment>
<dbReference type="InParanoid" id="A0A1Y1Z7Y1"/>
<sequence length="136" mass="15488">MAFQSVTLNKYRVRWEKLKESARKKNLTKEGHSEMLLNQRSRDKPADNLLASEHTEGFGKLTISQNPEESCPRPNLYIDVSPKMMHCNSDHNPERDTDTVVDTLTNRKSVAIQQLDLSNPAHEPPIAESPNSINHK</sequence>
<dbReference type="AlphaFoldDB" id="A0A1Y1Z7Y1"/>
<evidence type="ECO:0000256" key="1">
    <source>
        <dbReference type="SAM" id="MobiDB-lite"/>
    </source>
</evidence>
<gene>
    <name evidence="2" type="ORF">K493DRAFT_296180</name>
</gene>
<keyword evidence="3" id="KW-1185">Reference proteome</keyword>
<name>A0A1Y1Z7Y1_9FUNG</name>
<dbReference type="Proteomes" id="UP000193498">
    <property type="component" value="Unassembled WGS sequence"/>
</dbReference>
<evidence type="ECO:0000313" key="3">
    <source>
        <dbReference type="Proteomes" id="UP000193498"/>
    </source>
</evidence>
<feature type="region of interest" description="Disordered" evidence="1">
    <location>
        <begin position="112"/>
        <end position="136"/>
    </location>
</feature>
<evidence type="ECO:0000313" key="2">
    <source>
        <dbReference type="EMBL" id="ORY06107.1"/>
    </source>
</evidence>
<feature type="region of interest" description="Disordered" evidence="1">
    <location>
        <begin position="26"/>
        <end position="45"/>
    </location>
</feature>
<organism evidence="2 3">
    <name type="scientific">Basidiobolus meristosporus CBS 931.73</name>
    <dbReference type="NCBI Taxonomy" id="1314790"/>
    <lineage>
        <taxon>Eukaryota</taxon>
        <taxon>Fungi</taxon>
        <taxon>Fungi incertae sedis</taxon>
        <taxon>Zoopagomycota</taxon>
        <taxon>Entomophthoromycotina</taxon>
        <taxon>Basidiobolomycetes</taxon>
        <taxon>Basidiobolales</taxon>
        <taxon>Basidiobolaceae</taxon>
        <taxon>Basidiobolus</taxon>
    </lineage>
</organism>
<protein>
    <submittedName>
        <fullName evidence="2">Uncharacterized protein</fullName>
    </submittedName>
</protein>
<proteinExistence type="predicted"/>
<reference evidence="2 3" key="1">
    <citation type="submission" date="2016-07" db="EMBL/GenBank/DDBJ databases">
        <title>Pervasive Adenine N6-methylation of Active Genes in Fungi.</title>
        <authorList>
            <consortium name="DOE Joint Genome Institute"/>
            <person name="Mondo S.J."/>
            <person name="Dannebaum R.O."/>
            <person name="Kuo R.C."/>
            <person name="Labutti K."/>
            <person name="Haridas S."/>
            <person name="Kuo A."/>
            <person name="Salamov A."/>
            <person name="Ahrendt S.R."/>
            <person name="Lipzen A."/>
            <person name="Sullivan W."/>
            <person name="Andreopoulos W.B."/>
            <person name="Clum A."/>
            <person name="Lindquist E."/>
            <person name="Daum C."/>
            <person name="Ramamoorthy G.K."/>
            <person name="Gryganskyi A."/>
            <person name="Culley D."/>
            <person name="Magnuson J.K."/>
            <person name="James T.Y."/>
            <person name="O'Malley M.A."/>
            <person name="Stajich J.E."/>
            <person name="Spatafora J.W."/>
            <person name="Visel A."/>
            <person name="Grigoriev I.V."/>
        </authorList>
    </citation>
    <scope>NUCLEOTIDE SEQUENCE [LARGE SCALE GENOMIC DNA]</scope>
    <source>
        <strain evidence="2 3">CBS 931.73</strain>
    </source>
</reference>
<accession>A0A1Y1Z7Y1</accession>
<dbReference type="EMBL" id="MCFE01000019">
    <property type="protein sequence ID" value="ORY06107.1"/>
    <property type="molecule type" value="Genomic_DNA"/>
</dbReference>